<dbReference type="PATRIC" id="fig|525328.13.peg.620"/>
<dbReference type="HOGENOM" id="CLU_2912313_0_0_9"/>
<evidence type="ECO:0008006" key="3">
    <source>
        <dbReference type="Google" id="ProtNLM"/>
    </source>
</evidence>
<dbReference type="RefSeq" id="WP_006729491.1">
    <property type="nucleotide sequence ID" value="NZ_AZET01000002.1"/>
</dbReference>
<accession>C8PBL5</accession>
<gene>
    <name evidence="1" type="ORF">HMPREF0520_0485</name>
</gene>
<proteinExistence type="predicted"/>
<dbReference type="GeneID" id="93221891"/>
<comment type="caution">
    <text evidence="1">The sequence shown here is derived from an EMBL/GenBank/DDBJ whole genome shotgun (WGS) entry which is preliminary data.</text>
</comment>
<protein>
    <recommendedName>
        <fullName evidence="3">DUF4926 domain-containing protein</fullName>
    </recommendedName>
</protein>
<sequence length="61" mass="6987">MKELDVVGLKEDYKEISKGTKGTIVLIYDDKNCEVEFFDKDGDTIDVVMTPLKKLELIESF</sequence>
<dbReference type="EMBL" id="ACLN01000004">
    <property type="protein sequence ID" value="EEW52164.1"/>
    <property type="molecule type" value="Genomic_DNA"/>
</dbReference>
<dbReference type="InterPro" id="IPR032568">
    <property type="entry name" value="DUF4926"/>
</dbReference>
<evidence type="ECO:0000313" key="1">
    <source>
        <dbReference type="EMBL" id="EEW52164.1"/>
    </source>
</evidence>
<keyword evidence="2" id="KW-1185">Reference proteome</keyword>
<dbReference type="Proteomes" id="UP000004115">
    <property type="component" value="Unassembled WGS sequence"/>
</dbReference>
<reference evidence="1 2" key="1">
    <citation type="submission" date="2009-09" db="EMBL/GenBank/DDBJ databases">
        <authorList>
            <person name="Qin X."/>
            <person name="Bachman B."/>
            <person name="Battles P."/>
            <person name="Bell A."/>
            <person name="Bess C."/>
            <person name="Bickham C."/>
            <person name="Chaboub L."/>
            <person name="Chen D."/>
            <person name="Coyle M."/>
            <person name="Deiros D.R."/>
            <person name="Dinh H."/>
            <person name="Forbes L."/>
            <person name="Fowler G."/>
            <person name="Francisco L."/>
            <person name="Fu Q."/>
            <person name="Gubbala S."/>
            <person name="Hale W."/>
            <person name="Han Y."/>
            <person name="Hemphill L."/>
            <person name="Highlander S.K."/>
            <person name="Hirani K."/>
            <person name="Hogues M."/>
            <person name="Jackson L."/>
            <person name="Jakkamsetti A."/>
            <person name="Javaid M."/>
            <person name="Jiang H."/>
            <person name="Korchina V."/>
            <person name="Kovar C."/>
            <person name="Lara F."/>
            <person name="Lee S."/>
            <person name="Mata R."/>
            <person name="Mathew T."/>
            <person name="Moen C."/>
            <person name="Morales K."/>
            <person name="Munidasa M."/>
            <person name="Nazareth L."/>
            <person name="Ngo R."/>
            <person name="Nguyen L."/>
            <person name="Okwuonu G."/>
            <person name="Ongeri F."/>
            <person name="Patil S."/>
            <person name="Petrosino J."/>
            <person name="Pham C."/>
            <person name="Pham P."/>
            <person name="Pu L.-L."/>
            <person name="Puazo M."/>
            <person name="Raj R."/>
            <person name="Reid J."/>
            <person name="Rouhana J."/>
            <person name="Saada N."/>
            <person name="Shang Y."/>
            <person name="Simmons D."/>
            <person name="Thornton R."/>
            <person name="Warren J."/>
            <person name="Weissenberger G."/>
            <person name="Zhang J."/>
            <person name="Zhang L."/>
            <person name="Zhou C."/>
            <person name="Zhu D."/>
            <person name="Muzny D."/>
            <person name="Worley K."/>
            <person name="Gibbs R."/>
        </authorList>
    </citation>
    <scope>NUCLEOTIDE SEQUENCE [LARGE SCALE GENOMIC DNA]</scope>
    <source>
        <strain evidence="1 2">DSM 13335</strain>
    </source>
</reference>
<name>C8PBL5_9LACO</name>
<organism evidence="1 2">
    <name type="scientific">Lactobacillus iners DSM 13335</name>
    <dbReference type="NCBI Taxonomy" id="525328"/>
    <lineage>
        <taxon>Bacteria</taxon>
        <taxon>Bacillati</taxon>
        <taxon>Bacillota</taxon>
        <taxon>Bacilli</taxon>
        <taxon>Lactobacillales</taxon>
        <taxon>Lactobacillaceae</taxon>
        <taxon>Lactobacillus</taxon>
    </lineage>
</organism>
<evidence type="ECO:0000313" key="2">
    <source>
        <dbReference type="Proteomes" id="UP000004115"/>
    </source>
</evidence>
<dbReference type="Pfam" id="PF16277">
    <property type="entry name" value="DUF4926"/>
    <property type="match status" value="1"/>
</dbReference>
<dbReference type="AlphaFoldDB" id="C8PBL5"/>
<dbReference type="OrthoDB" id="1711071at2"/>